<keyword evidence="3" id="KW-1185">Reference proteome</keyword>
<dbReference type="RefSeq" id="WP_246637899.1">
    <property type="nucleotide sequence ID" value="NZ_CP078143.1"/>
</dbReference>
<keyword evidence="1" id="KW-1133">Transmembrane helix</keyword>
<accession>A0ABW0TBD9</accession>
<evidence type="ECO:0000313" key="2">
    <source>
        <dbReference type="EMBL" id="MFC5586209.1"/>
    </source>
</evidence>
<protein>
    <submittedName>
        <fullName evidence="2">Uncharacterized protein</fullName>
    </submittedName>
</protein>
<dbReference type="EMBL" id="JBHSNB010000003">
    <property type="protein sequence ID" value="MFC5586209.1"/>
    <property type="molecule type" value="Genomic_DNA"/>
</dbReference>
<reference evidence="3" key="1">
    <citation type="journal article" date="2019" name="Int. J. Syst. Evol. Microbiol.">
        <title>The Global Catalogue of Microorganisms (GCM) 10K type strain sequencing project: providing services to taxonomists for standard genome sequencing and annotation.</title>
        <authorList>
            <consortium name="The Broad Institute Genomics Platform"/>
            <consortium name="The Broad Institute Genome Sequencing Center for Infectious Disease"/>
            <person name="Wu L."/>
            <person name="Ma J."/>
        </authorList>
    </citation>
    <scope>NUCLEOTIDE SEQUENCE [LARGE SCALE GENOMIC DNA]</scope>
    <source>
        <strain evidence="3">JCM 3366</strain>
    </source>
</reference>
<feature type="transmembrane region" description="Helical" evidence="1">
    <location>
        <begin position="20"/>
        <end position="41"/>
    </location>
</feature>
<organism evidence="2 3">
    <name type="scientific">Nitratireductor kimnyeongensis</name>
    <dbReference type="NCBI Taxonomy" id="430679"/>
    <lineage>
        <taxon>Bacteria</taxon>
        <taxon>Pseudomonadati</taxon>
        <taxon>Pseudomonadota</taxon>
        <taxon>Alphaproteobacteria</taxon>
        <taxon>Hyphomicrobiales</taxon>
        <taxon>Phyllobacteriaceae</taxon>
        <taxon>Nitratireductor</taxon>
    </lineage>
</organism>
<dbReference type="Proteomes" id="UP001596107">
    <property type="component" value="Unassembled WGS sequence"/>
</dbReference>
<gene>
    <name evidence="2" type="ORF">ACFPOD_13920</name>
</gene>
<evidence type="ECO:0000313" key="3">
    <source>
        <dbReference type="Proteomes" id="UP001596107"/>
    </source>
</evidence>
<keyword evidence="1" id="KW-0812">Transmembrane</keyword>
<keyword evidence="1" id="KW-0472">Membrane</keyword>
<evidence type="ECO:0000256" key="1">
    <source>
        <dbReference type="SAM" id="Phobius"/>
    </source>
</evidence>
<sequence length="145" mass="15493">MLRPGGQSARQETSRAGPAFWMFGALITAGAFWISGGHSLFRELNVLASQQPQQVLQLVDVTSRVERQGDNAMLIVDGAALNGGDGLVLLPPISINVLTENGSTTRYFLGTNTQHLGPGARFPFSSRLVAPREGIKSVSVTFHTS</sequence>
<proteinExistence type="predicted"/>
<comment type="caution">
    <text evidence="2">The sequence shown here is derived from an EMBL/GenBank/DDBJ whole genome shotgun (WGS) entry which is preliminary data.</text>
</comment>
<name>A0ABW0TBD9_9HYPH</name>